<name>A0A285H9Y5_9ACTN</name>
<dbReference type="OrthoDB" id="4119890at2"/>
<dbReference type="PROSITE" id="PS51186">
    <property type="entry name" value="GNAT"/>
    <property type="match status" value="1"/>
</dbReference>
<dbReference type="Gene3D" id="3.40.630.30">
    <property type="match status" value="1"/>
</dbReference>
<reference evidence="3" key="1">
    <citation type="submission" date="2017-09" db="EMBL/GenBank/DDBJ databases">
        <authorList>
            <person name="Varghese N."/>
            <person name="Submissions S."/>
        </authorList>
    </citation>
    <scope>NUCLEOTIDE SEQUENCE [LARGE SCALE GENOMIC DNA]</scope>
    <source>
        <strain evidence="3">CGMCC 4.6857</strain>
    </source>
</reference>
<dbReference type="EMBL" id="OBDY01000004">
    <property type="protein sequence ID" value="SNY32538.1"/>
    <property type="molecule type" value="Genomic_DNA"/>
</dbReference>
<accession>A0A285H9Y5</accession>
<proteinExistence type="predicted"/>
<dbReference type="Pfam" id="PF13508">
    <property type="entry name" value="Acetyltransf_7"/>
    <property type="match status" value="1"/>
</dbReference>
<dbReference type="Proteomes" id="UP000219612">
    <property type="component" value="Unassembled WGS sequence"/>
</dbReference>
<dbReference type="InterPro" id="IPR016181">
    <property type="entry name" value="Acyl_CoA_acyltransferase"/>
</dbReference>
<keyword evidence="2" id="KW-0808">Transferase</keyword>
<dbReference type="GO" id="GO:0016747">
    <property type="term" value="F:acyltransferase activity, transferring groups other than amino-acyl groups"/>
    <property type="evidence" value="ECO:0007669"/>
    <property type="project" value="InterPro"/>
</dbReference>
<gene>
    <name evidence="2" type="ORF">SAMN05421748_1042</name>
</gene>
<organism evidence="2 3">
    <name type="scientific">Paractinoplanes atraurantiacus</name>
    <dbReference type="NCBI Taxonomy" id="1036182"/>
    <lineage>
        <taxon>Bacteria</taxon>
        <taxon>Bacillati</taxon>
        <taxon>Actinomycetota</taxon>
        <taxon>Actinomycetes</taxon>
        <taxon>Micromonosporales</taxon>
        <taxon>Micromonosporaceae</taxon>
        <taxon>Paractinoplanes</taxon>
    </lineage>
</organism>
<dbReference type="InterPro" id="IPR000182">
    <property type="entry name" value="GNAT_dom"/>
</dbReference>
<dbReference type="AlphaFoldDB" id="A0A285H9Y5"/>
<keyword evidence="3" id="KW-1185">Reference proteome</keyword>
<evidence type="ECO:0000313" key="3">
    <source>
        <dbReference type="Proteomes" id="UP000219612"/>
    </source>
</evidence>
<sequence length="330" mass="35107">MAYPAVRSLALFDADDTAIVGPMNEIVVDIAPARLPGTARWLAVAPCGFVAGRAGLWSLPPPAPPGTAELSLSVEPGWRRRGIGSRLLAAVRDDAGGRRLLAGVDAGSPGEGFCRRHGFRRTGSRRHDLLTYCDVHQAWLSELVDADHPGYRLTSWTGDLPSAFRVEDLLPLPGRTSDVSPGHVREGMPVHVRDGLPVHVRDGLPVHVRDGMLGRGRDALPGHGRDALPGRLGDAVLTAAAAGGDVAAYAVAIAGGQSRARQYGPAVLPGHRGRQVGLWVNAALIQRLREVHPSVTEIEATGIGDDAGLLAARRQLGFRPLRRTHLYELP</sequence>
<dbReference type="CDD" id="cd04301">
    <property type="entry name" value="NAT_SF"/>
    <property type="match status" value="1"/>
</dbReference>
<feature type="domain" description="N-acetyltransferase" evidence="1">
    <location>
        <begin position="4"/>
        <end position="145"/>
    </location>
</feature>
<dbReference type="SUPFAM" id="SSF55729">
    <property type="entry name" value="Acyl-CoA N-acyltransferases (Nat)"/>
    <property type="match status" value="2"/>
</dbReference>
<evidence type="ECO:0000259" key="1">
    <source>
        <dbReference type="PROSITE" id="PS51186"/>
    </source>
</evidence>
<evidence type="ECO:0000313" key="2">
    <source>
        <dbReference type="EMBL" id="SNY32538.1"/>
    </source>
</evidence>
<protein>
    <submittedName>
        <fullName evidence="2">Acetyltransferase (GNAT) family protein</fullName>
    </submittedName>
</protein>